<keyword evidence="1" id="KW-0175">Coiled coil</keyword>
<evidence type="ECO:0000256" key="1">
    <source>
        <dbReference type="SAM" id="Coils"/>
    </source>
</evidence>
<feature type="coiled-coil region" evidence="1">
    <location>
        <begin position="5"/>
        <end position="32"/>
    </location>
</feature>
<dbReference type="GeneID" id="300576742"/>
<accession>A0ABY2H3P2</accession>
<proteinExistence type="predicted"/>
<dbReference type="Proteomes" id="UP001642720">
    <property type="component" value="Unassembled WGS sequence"/>
</dbReference>
<organism evidence="2 3">
    <name type="scientific">Trichoderma ghanense</name>
    <dbReference type="NCBI Taxonomy" id="65468"/>
    <lineage>
        <taxon>Eukaryota</taxon>
        <taxon>Fungi</taxon>
        <taxon>Dikarya</taxon>
        <taxon>Ascomycota</taxon>
        <taxon>Pezizomycotina</taxon>
        <taxon>Sordariomycetes</taxon>
        <taxon>Hypocreomycetidae</taxon>
        <taxon>Hypocreales</taxon>
        <taxon>Hypocreaceae</taxon>
        <taxon>Trichoderma</taxon>
    </lineage>
</organism>
<dbReference type="EMBL" id="PPTA01000006">
    <property type="protein sequence ID" value="TFB02889.1"/>
    <property type="molecule type" value="Genomic_DNA"/>
</dbReference>
<keyword evidence="3" id="KW-1185">Reference proteome</keyword>
<evidence type="ECO:0000313" key="3">
    <source>
        <dbReference type="Proteomes" id="UP001642720"/>
    </source>
</evidence>
<name>A0ABY2H3P2_9HYPO</name>
<dbReference type="RefSeq" id="XP_073559090.1">
    <property type="nucleotide sequence ID" value="XM_073702292.1"/>
</dbReference>
<protein>
    <submittedName>
        <fullName evidence="2">Uncharacterized protein</fullName>
    </submittedName>
</protein>
<evidence type="ECO:0000313" key="2">
    <source>
        <dbReference type="EMBL" id="TFB02889.1"/>
    </source>
</evidence>
<comment type="caution">
    <text evidence="2">The sequence shown here is derived from an EMBL/GenBank/DDBJ whole genome shotgun (WGS) entry which is preliminary data.</text>
</comment>
<reference evidence="2 3" key="1">
    <citation type="submission" date="2018-01" db="EMBL/GenBank/DDBJ databases">
        <title>Genome characterization of the sugarcane-associated fungus Trichoderma ghanense CCMA-1212 and their application in lignocelulose bioconversion.</title>
        <authorList>
            <person name="Steindorff A.S."/>
            <person name="Mendes T.D."/>
            <person name="Vilela E.S.D."/>
            <person name="Rodrigues D.S."/>
            <person name="Formighieri E.F."/>
            <person name="Melo I.S."/>
            <person name="Favaro L.C.L."/>
        </authorList>
    </citation>
    <scope>NUCLEOTIDE SEQUENCE [LARGE SCALE GENOMIC DNA]</scope>
    <source>
        <strain evidence="2 3">CCMA-1212</strain>
    </source>
</reference>
<gene>
    <name evidence="2" type="ORF">CCMA1212_005011</name>
</gene>
<sequence length="80" mass="9403">MSWKKDRFTEEMEEERRNLDEALDDVEAFGEKFECPSEYCDSKVCSKSFVQCSLGYCTRWPLNVNCMCAFLDSTVVNPFY</sequence>